<protein>
    <recommendedName>
        <fullName evidence="4">DUF1365-domain-containing protein</fullName>
    </recommendedName>
</protein>
<sequence length="451" mass="51061">MAMPAALAGTVLSAVARYSVDEERDLVPLIVDHAILAFCFAWMPSAWAAVPFSFAAFLALAFYKSRAEYMRPEDSHREDHSLLCPVLESRDSKTQDDDEPKDLHGTAMLFPCDLRHKRIAPFKDAFRHSYLYCGMPVGLHATYSPLLSIDQPADPASKWPFRKAWFSLRAEDHAIRGGAHMTMAQKLKEFLLSEGADPNEWAYAYLLAVPCVNGQVDNPLGFWYLYSADKKLTAIITELNTSYGERRLWLVRQQLPPKSSSDTKSSTSPYVFRGRYHKDIHVSPFMPSTGWYIVDTSDPLAPRKPGQLDILVTLASPDNKPLMVARVTSTQPALDVPRSSMWARISFVVKWWYIATCTVMTYRILSHAARIYVLKATRYWTRPEPLKTALGKPARTVERTIEKAFRRFLQHTVEHHPHPISVTYITPGEHSKKTETFDSLACSKPTSPPIT</sequence>
<proteinExistence type="predicted"/>
<reference evidence="2" key="1">
    <citation type="journal article" date="2023" name="Mol. Phylogenet. Evol.">
        <title>Genome-scale phylogeny and comparative genomics of the fungal order Sordariales.</title>
        <authorList>
            <person name="Hensen N."/>
            <person name="Bonometti L."/>
            <person name="Westerberg I."/>
            <person name="Brannstrom I.O."/>
            <person name="Guillou S."/>
            <person name="Cros-Aarteil S."/>
            <person name="Calhoun S."/>
            <person name="Haridas S."/>
            <person name="Kuo A."/>
            <person name="Mondo S."/>
            <person name="Pangilinan J."/>
            <person name="Riley R."/>
            <person name="LaButti K."/>
            <person name="Andreopoulos B."/>
            <person name="Lipzen A."/>
            <person name="Chen C."/>
            <person name="Yan M."/>
            <person name="Daum C."/>
            <person name="Ng V."/>
            <person name="Clum A."/>
            <person name="Steindorff A."/>
            <person name="Ohm R.A."/>
            <person name="Martin F."/>
            <person name="Silar P."/>
            <person name="Natvig D.O."/>
            <person name="Lalanne C."/>
            <person name="Gautier V."/>
            <person name="Ament-Velasquez S.L."/>
            <person name="Kruys A."/>
            <person name="Hutchinson M.I."/>
            <person name="Powell A.J."/>
            <person name="Barry K."/>
            <person name="Miller A.N."/>
            <person name="Grigoriev I.V."/>
            <person name="Debuchy R."/>
            <person name="Gladieux P."/>
            <person name="Hiltunen Thoren M."/>
            <person name="Johannesson H."/>
        </authorList>
    </citation>
    <scope>NUCLEOTIDE SEQUENCE</scope>
    <source>
        <strain evidence="2">CBS 103.79</strain>
    </source>
</reference>
<feature type="non-terminal residue" evidence="2">
    <location>
        <position position="451"/>
    </location>
</feature>
<comment type="caution">
    <text evidence="2">The sequence shown here is derived from an EMBL/GenBank/DDBJ whole genome shotgun (WGS) entry which is preliminary data.</text>
</comment>
<dbReference type="Proteomes" id="UP001303889">
    <property type="component" value="Unassembled WGS sequence"/>
</dbReference>
<keyword evidence="1" id="KW-0472">Membrane</keyword>
<dbReference type="EMBL" id="MU856303">
    <property type="protein sequence ID" value="KAK3897020.1"/>
    <property type="molecule type" value="Genomic_DNA"/>
</dbReference>
<evidence type="ECO:0008006" key="4">
    <source>
        <dbReference type="Google" id="ProtNLM"/>
    </source>
</evidence>
<dbReference type="PANTHER" id="PTHR33973">
    <property type="entry name" value="OS07G0153300 PROTEIN"/>
    <property type="match status" value="1"/>
</dbReference>
<reference evidence="2" key="2">
    <citation type="submission" date="2023-05" db="EMBL/GenBank/DDBJ databases">
        <authorList>
            <consortium name="Lawrence Berkeley National Laboratory"/>
            <person name="Steindorff A."/>
            <person name="Hensen N."/>
            <person name="Bonometti L."/>
            <person name="Westerberg I."/>
            <person name="Brannstrom I.O."/>
            <person name="Guillou S."/>
            <person name="Cros-Aarteil S."/>
            <person name="Calhoun S."/>
            <person name="Haridas S."/>
            <person name="Kuo A."/>
            <person name="Mondo S."/>
            <person name="Pangilinan J."/>
            <person name="Riley R."/>
            <person name="Labutti K."/>
            <person name="Andreopoulos B."/>
            <person name="Lipzen A."/>
            <person name="Chen C."/>
            <person name="Yanf M."/>
            <person name="Daum C."/>
            <person name="Ng V."/>
            <person name="Clum A."/>
            <person name="Ohm R."/>
            <person name="Martin F."/>
            <person name="Silar P."/>
            <person name="Natvig D."/>
            <person name="Lalanne C."/>
            <person name="Gautier V."/>
            <person name="Ament-Velasquez S.L."/>
            <person name="Kruys A."/>
            <person name="Hutchinson M.I."/>
            <person name="Powell A.J."/>
            <person name="Barry K."/>
            <person name="Miller A.N."/>
            <person name="Grigoriev I.V."/>
            <person name="Debuchy R."/>
            <person name="Gladieux P."/>
            <person name="Thoren M.H."/>
            <person name="Johannesson H."/>
        </authorList>
    </citation>
    <scope>NUCLEOTIDE SEQUENCE</scope>
    <source>
        <strain evidence="2">CBS 103.79</strain>
    </source>
</reference>
<dbReference type="InterPro" id="IPR010775">
    <property type="entry name" value="DUF1365"/>
</dbReference>
<gene>
    <name evidence="2" type="ORF">C8A05DRAFT_39431</name>
</gene>
<dbReference type="Pfam" id="PF07103">
    <property type="entry name" value="DUF1365"/>
    <property type="match status" value="1"/>
</dbReference>
<keyword evidence="1" id="KW-1133">Transmembrane helix</keyword>
<dbReference type="AlphaFoldDB" id="A0AAN6RNC5"/>
<accession>A0AAN6RNC5</accession>
<organism evidence="2 3">
    <name type="scientific">Staphylotrichum tortipilum</name>
    <dbReference type="NCBI Taxonomy" id="2831512"/>
    <lineage>
        <taxon>Eukaryota</taxon>
        <taxon>Fungi</taxon>
        <taxon>Dikarya</taxon>
        <taxon>Ascomycota</taxon>
        <taxon>Pezizomycotina</taxon>
        <taxon>Sordariomycetes</taxon>
        <taxon>Sordariomycetidae</taxon>
        <taxon>Sordariales</taxon>
        <taxon>Chaetomiaceae</taxon>
        <taxon>Staphylotrichum</taxon>
    </lineage>
</organism>
<evidence type="ECO:0000313" key="2">
    <source>
        <dbReference type="EMBL" id="KAK3897020.1"/>
    </source>
</evidence>
<feature type="transmembrane region" description="Helical" evidence="1">
    <location>
        <begin position="35"/>
        <end position="63"/>
    </location>
</feature>
<name>A0AAN6RNC5_9PEZI</name>
<dbReference type="PANTHER" id="PTHR33973:SF4">
    <property type="entry name" value="OS07G0153300 PROTEIN"/>
    <property type="match status" value="1"/>
</dbReference>
<keyword evidence="1" id="KW-0812">Transmembrane</keyword>
<evidence type="ECO:0000313" key="3">
    <source>
        <dbReference type="Proteomes" id="UP001303889"/>
    </source>
</evidence>
<evidence type="ECO:0000256" key="1">
    <source>
        <dbReference type="SAM" id="Phobius"/>
    </source>
</evidence>
<keyword evidence="3" id="KW-1185">Reference proteome</keyword>